<accession>A0A4V2QZS1</accession>
<dbReference type="AlphaFoldDB" id="A0A4V2QZS1"/>
<gene>
    <name evidence="3" type="ORF">EC844_12632</name>
</gene>
<feature type="coiled-coil region" evidence="1">
    <location>
        <begin position="66"/>
        <end position="104"/>
    </location>
</feature>
<keyword evidence="1" id="KW-0175">Coiled coil</keyword>
<feature type="transmembrane region" description="Helical" evidence="2">
    <location>
        <begin position="7"/>
        <end position="29"/>
    </location>
</feature>
<evidence type="ECO:0000313" key="4">
    <source>
        <dbReference type="Proteomes" id="UP000294963"/>
    </source>
</evidence>
<name>A0A4V2QZS1_ACICA</name>
<keyword evidence="2" id="KW-0812">Transmembrane</keyword>
<comment type="caution">
    <text evidence="3">The sequence shown here is derived from an EMBL/GenBank/DDBJ whole genome shotgun (WGS) entry which is preliminary data.</text>
</comment>
<reference evidence="3 4" key="1">
    <citation type="submission" date="2019-03" db="EMBL/GenBank/DDBJ databases">
        <title>Genomic analyses of the natural microbiome of Caenorhabditis elegans.</title>
        <authorList>
            <person name="Samuel B."/>
        </authorList>
    </citation>
    <scope>NUCLEOTIDE SEQUENCE [LARGE SCALE GENOMIC DNA]</scope>
    <source>
        <strain evidence="3 4">JUb89</strain>
    </source>
</reference>
<proteinExistence type="predicted"/>
<keyword evidence="4" id="KW-1185">Reference proteome</keyword>
<evidence type="ECO:0000256" key="1">
    <source>
        <dbReference type="SAM" id="Coils"/>
    </source>
</evidence>
<dbReference type="Proteomes" id="UP000294963">
    <property type="component" value="Unassembled WGS sequence"/>
</dbReference>
<feature type="transmembrane region" description="Helical" evidence="2">
    <location>
        <begin position="45"/>
        <end position="63"/>
    </location>
</feature>
<dbReference type="OrthoDB" id="7408523at2"/>
<evidence type="ECO:0000313" key="3">
    <source>
        <dbReference type="EMBL" id="TCM61878.1"/>
    </source>
</evidence>
<keyword evidence="2" id="KW-0472">Membrane</keyword>
<organism evidence="3 4">
    <name type="scientific">Acinetobacter calcoaceticus</name>
    <dbReference type="NCBI Taxonomy" id="471"/>
    <lineage>
        <taxon>Bacteria</taxon>
        <taxon>Pseudomonadati</taxon>
        <taxon>Pseudomonadota</taxon>
        <taxon>Gammaproteobacteria</taxon>
        <taxon>Moraxellales</taxon>
        <taxon>Moraxellaceae</taxon>
        <taxon>Acinetobacter</taxon>
        <taxon>Acinetobacter calcoaceticus/baumannii complex</taxon>
    </lineage>
</organism>
<keyword evidence="2" id="KW-1133">Transmembrane helix</keyword>
<sequence>MLKIKQNLILITVLIITIGYLSLSFYFFFDSSDFVDLPLNEKGDFLAGAFAPLAFLWLVYGYYQQRQEIKQNTDALRLQADELANSVEQQKQILEISKSELELKHFEARPHLSFQGANFEISYETVVEYDDDSGQAIDADHVESVSILVNIKNQGGLAKSLTVCAIDHLEYSFEWDAYEISKNETTVMNFYLLGDELEFLKNNPKQDLNFDITYFDKYGRKYHERINMLIQPSRNCSGDFSVYIKKIPI</sequence>
<protein>
    <submittedName>
        <fullName evidence="3">Uncharacterized protein</fullName>
    </submittedName>
</protein>
<evidence type="ECO:0000256" key="2">
    <source>
        <dbReference type="SAM" id="Phobius"/>
    </source>
</evidence>
<dbReference type="EMBL" id="SLVJ01000026">
    <property type="protein sequence ID" value="TCM61878.1"/>
    <property type="molecule type" value="Genomic_DNA"/>
</dbReference>